<feature type="transmembrane region" description="Helical" evidence="1">
    <location>
        <begin position="199"/>
        <end position="216"/>
    </location>
</feature>
<sequence length="249" mass="28411">MTLSKESQAFLDNLRIYLFASNKKEDEVIELMEELEDHLYEAEQNGKSVEHIIGKSPKAYMKEIEAEVETDGRFWLMFVPLILLNAFAYLIMNKAIEGDRNYSLLALIGNPLVFIVSILLLFGMYRFTAANKLSKKVTITLYILMGLAPTGMFVGILLADLFIETPVLTISPALNIAVIITACFIFIAAALYWKTWISVIVPAVLYIPQVILRYIDIEEESKLIIIMLICIVLSLSMWIWFLRKNKKDS</sequence>
<feature type="transmembrane region" description="Helical" evidence="1">
    <location>
        <begin position="139"/>
        <end position="162"/>
    </location>
</feature>
<evidence type="ECO:0000256" key="1">
    <source>
        <dbReference type="SAM" id="Phobius"/>
    </source>
</evidence>
<feature type="transmembrane region" description="Helical" evidence="1">
    <location>
        <begin position="104"/>
        <end position="127"/>
    </location>
</feature>
<organism evidence="3 4">
    <name type="scientific">Terribacillus halophilus</name>
    <dbReference type="NCBI Taxonomy" id="361279"/>
    <lineage>
        <taxon>Bacteria</taxon>
        <taxon>Bacillati</taxon>
        <taxon>Bacillota</taxon>
        <taxon>Bacilli</taxon>
        <taxon>Bacillales</taxon>
        <taxon>Bacillaceae</taxon>
        <taxon>Terribacillus</taxon>
    </lineage>
</organism>
<dbReference type="Pfam" id="PF08006">
    <property type="entry name" value="HAAS_TM"/>
    <property type="match status" value="1"/>
</dbReference>
<evidence type="ECO:0000313" key="3">
    <source>
        <dbReference type="EMBL" id="SDC44798.1"/>
    </source>
</evidence>
<accession>A0A1G6LNC9</accession>
<dbReference type="SUPFAM" id="SSF158560">
    <property type="entry name" value="BH3980-like"/>
    <property type="match status" value="1"/>
</dbReference>
<feature type="domain" description="HAAS transmembrane region" evidence="2">
    <location>
        <begin position="89"/>
        <end position="203"/>
    </location>
</feature>
<keyword evidence="1" id="KW-1133">Transmembrane helix</keyword>
<evidence type="ECO:0000259" key="2">
    <source>
        <dbReference type="Pfam" id="PF08006"/>
    </source>
</evidence>
<evidence type="ECO:0000313" key="4">
    <source>
        <dbReference type="Proteomes" id="UP000198666"/>
    </source>
</evidence>
<name>A0A1G6LNC9_9BACI</name>
<dbReference type="RefSeq" id="WP_093726262.1">
    <property type="nucleotide sequence ID" value="NZ_FMZB01000002.1"/>
</dbReference>
<gene>
    <name evidence="3" type="ORF">SAMN05421663_102450</name>
</gene>
<dbReference type="EMBL" id="FMZB01000002">
    <property type="protein sequence ID" value="SDC44798.1"/>
    <property type="molecule type" value="Genomic_DNA"/>
</dbReference>
<dbReference type="InterPro" id="IPR012963">
    <property type="entry name" value="HAAS_TM"/>
</dbReference>
<reference evidence="4" key="1">
    <citation type="submission" date="2016-10" db="EMBL/GenBank/DDBJ databases">
        <authorList>
            <person name="Varghese N."/>
            <person name="Submissions S."/>
        </authorList>
    </citation>
    <scope>NUCLEOTIDE SEQUENCE [LARGE SCALE GENOMIC DNA]</scope>
    <source>
        <strain evidence="4">DSM 21620</strain>
    </source>
</reference>
<feature type="transmembrane region" description="Helical" evidence="1">
    <location>
        <begin position="223"/>
        <end position="241"/>
    </location>
</feature>
<dbReference type="PANTHER" id="PTHR41307:SF1">
    <property type="entry name" value="MEMBRANE PROTEIN"/>
    <property type="match status" value="1"/>
</dbReference>
<keyword evidence="1" id="KW-0812">Transmembrane</keyword>
<dbReference type="Proteomes" id="UP000198666">
    <property type="component" value="Unassembled WGS sequence"/>
</dbReference>
<proteinExistence type="predicted"/>
<protein>
    <submittedName>
        <fullName evidence="3">Uncharacterized membrane protein</fullName>
    </submittedName>
</protein>
<dbReference type="Gene3D" id="1.10.1900.10">
    <property type="entry name" value="c-terminal domain of poly(a) binding protein"/>
    <property type="match status" value="1"/>
</dbReference>
<keyword evidence="4" id="KW-1185">Reference proteome</keyword>
<dbReference type="PANTHER" id="PTHR41307">
    <property type="entry name" value="MEMBRANE PROTEIN-RELATED"/>
    <property type="match status" value="1"/>
</dbReference>
<feature type="transmembrane region" description="Helical" evidence="1">
    <location>
        <begin position="174"/>
        <end position="193"/>
    </location>
</feature>
<dbReference type="OrthoDB" id="1750748at2"/>
<dbReference type="AlphaFoldDB" id="A0A1G6LNC9"/>
<feature type="transmembrane region" description="Helical" evidence="1">
    <location>
        <begin position="74"/>
        <end position="92"/>
    </location>
</feature>
<keyword evidence="1" id="KW-0472">Membrane</keyword>
<dbReference type="STRING" id="361279.SAMN05421663_102450"/>